<dbReference type="OrthoDB" id="9815567at2"/>
<proteinExistence type="predicted"/>
<dbReference type="PANTHER" id="PTHR33164:SF103">
    <property type="entry name" value="REGULATORY PROTEIN MARR"/>
    <property type="match status" value="1"/>
</dbReference>
<dbReference type="Gene3D" id="1.10.10.10">
    <property type="entry name" value="Winged helix-like DNA-binding domain superfamily/Winged helix DNA-binding domain"/>
    <property type="match status" value="1"/>
</dbReference>
<dbReference type="AlphaFoldDB" id="A0A2A9E525"/>
<keyword evidence="2" id="KW-0238">DNA-binding</keyword>
<keyword evidence="3" id="KW-1185">Reference proteome</keyword>
<evidence type="ECO:0000313" key="3">
    <source>
        <dbReference type="Proteomes" id="UP000225548"/>
    </source>
</evidence>
<name>A0A2A9E525_9MICO</name>
<dbReference type="PANTHER" id="PTHR33164">
    <property type="entry name" value="TRANSCRIPTIONAL REGULATOR, MARR FAMILY"/>
    <property type="match status" value="1"/>
</dbReference>
<reference evidence="2 3" key="1">
    <citation type="submission" date="2017-10" db="EMBL/GenBank/DDBJ databases">
        <title>Sequencing the genomes of 1000 actinobacteria strains.</title>
        <authorList>
            <person name="Klenk H.-P."/>
        </authorList>
    </citation>
    <scope>NUCLEOTIDE SEQUENCE [LARGE SCALE GENOMIC DNA]</scope>
    <source>
        <strain evidence="2 3">DSM 18966</strain>
    </source>
</reference>
<dbReference type="InterPro" id="IPR036390">
    <property type="entry name" value="WH_DNA-bd_sf"/>
</dbReference>
<gene>
    <name evidence="2" type="ORF">ATL42_1143</name>
</gene>
<dbReference type="Proteomes" id="UP000225548">
    <property type="component" value="Unassembled WGS sequence"/>
</dbReference>
<protein>
    <submittedName>
        <fullName evidence="2">DNA-binding MarR family transcriptional regulator</fullName>
    </submittedName>
</protein>
<evidence type="ECO:0000259" key="1">
    <source>
        <dbReference type="PROSITE" id="PS50995"/>
    </source>
</evidence>
<dbReference type="RefSeq" id="WP_098454506.1">
    <property type="nucleotide sequence ID" value="NZ_PDJG01000001.1"/>
</dbReference>
<dbReference type="GO" id="GO:0003700">
    <property type="term" value="F:DNA-binding transcription factor activity"/>
    <property type="evidence" value="ECO:0007669"/>
    <property type="project" value="InterPro"/>
</dbReference>
<organism evidence="2 3">
    <name type="scientific">Sanguibacter antarcticus</name>
    <dbReference type="NCBI Taxonomy" id="372484"/>
    <lineage>
        <taxon>Bacteria</taxon>
        <taxon>Bacillati</taxon>
        <taxon>Actinomycetota</taxon>
        <taxon>Actinomycetes</taxon>
        <taxon>Micrococcales</taxon>
        <taxon>Sanguibacteraceae</taxon>
        <taxon>Sanguibacter</taxon>
    </lineage>
</organism>
<dbReference type="InterPro" id="IPR036388">
    <property type="entry name" value="WH-like_DNA-bd_sf"/>
</dbReference>
<accession>A0A2A9E525</accession>
<dbReference type="PROSITE" id="PS50995">
    <property type="entry name" value="HTH_MARR_2"/>
    <property type="match status" value="1"/>
</dbReference>
<dbReference type="EMBL" id="PDJG01000001">
    <property type="protein sequence ID" value="PFG33279.1"/>
    <property type="molecule type" value="Genomic_DNA"/>
</dbReference>
<sequence>MTSGTTPTDDAARQDTAGSEFLALVHASLRRVRRDAQLELEPTGTTPGQYRLLRVLARADGPQRLCDVASALDVVPRSVTSKVEQAHAAGLVRRLPDPVDRRSTRVELTDAGHELLATVGQHRRERADDLLHELSSTDRSELLRLLRLVANDPETTSAG</sequence>
<dbReference type="SMART" id="SM00347">
    <property type="entry name" value="HTH_MARR"/>
    <property type="match status" value="1"/>
</dbReference>
<comment type="caution">
    <text evidence="2">The sequence shown here is derived from an EMBL/GenBank/DDBJ whole genome shotgun (WGS) entry which is preliminary data.</text>
</comment>
<dbReference type="PRINTS" id="PR00598">
    <property type="entry name" value="HTHMARR"/>
</dbReference>
<feature type="domain" description="HTH marR-type" evidence="1">
    <location>
        <begin position="18"/>
        <end position="151"/>
    </location>
</feature>
<dbReference type="SUPFAM" id="SSF46785">
    <property type="entry name" value="Winged helix' DNA-binding domain"/>
    <property type="match status" value="1"/>
</dbReference>
<dbReference type="Pfam" id="PF12802">
    <property type="entry name" value="MarR_2"/>
    <property type="match status" value="1"/>
</dbReference>
<dbReference type="GO" id="GO:0006950">
    <property type="term" value="P:response to stress"/>
    <property type="evidence" value="ECO:0007669"/>
    <property type="project" value="TreeGrafter"/>
</dbReference>
<evidence type="ECO:0000313" key="2">
    <source>
        <dbReference type="EMBL" id="PFG33279.1"/>
    </source>
</evidence>
<dbReference type="InterPro" id="IPR039422">
    <property type="entry name" value="MarR/SlyA-like"/>
</dbReference>
<dbReference type="InterPro" id="IPR000835">
    <property type="entry name" value="HTH_MarR-typ"/>
</dbReference>
<dbReference type="GO" id="GO:0003677">
    <property type="term" value="F:DNA binding"/>
    <property type="evidence" value="ECO:0007669"/>
    <property type="project" value="UniProtKB-KW"/>
</dbReference>